<dbReference type="InterPro" id="IPR029055">
    <property type="entry name" value="Ntn_hydrolases_N"/>
</dbReference>
<proteinExistence type="inferred from homology"/>
<evidence type="ECO:0000256" key="5">
    <source>
        <dbReference type="SAM" id="SignalP"/>
    </source>
</evidence>
<dbReference type="InterPro" id="IPR043147">
    <property type="entry name" value="Penicillin_amidase_A-knob"/>
</dbReference>
<dbReference type="PANTHER" id="PTHR34218">
    <property type="entry name" value="PEPTIDASE S45 PENICILLIN AMIDASE"/>
    <property type="match status" value="1"/>
</dbReference>
<dbReference type="EMBL" id="JBHRYB010000005">
    <property type="protein sequence ID" value="MFC3679512.1"/>
    <property type="molecule type" value="Genomic_DNA"/>
</dbReference>
<feature type="chain" id="PRO_5045495251" evidence="5">
    <location>
        <begin position="22"/>
        <end position="850"/>
    </location>
</feature>
<evidence type="ECO:0000256" key="3">
    <source>
        <dbReference type="ARBA" id="ARBA00023145"/>
    </source>
</evidence>
<feature type="signal peptide" evidence="5">
    <location>
        <begin position="1"/>
        <end position="21"/>
    </location>
</feature>
<accession>A0ABV7VS43</accession>
<dbReference type="Gene3D" id="1.10.1400.10">
    <property type="match status" value="1"/>
</dbReference>
<comment type="subunit">
    <text evidence="4">Heterodimer of an alpha subunit and a beta subunit processed from the same precursor.</text>
</comment>
<name>A0ABV7VS43_9GAMM</name>
<comment type="caution">
    <text evidence="6">The sequence shown here is derived from an EMBL/GenBank/DDBJ whole genome shotgun (WGS) entry which is preliminary data.</text>
</comment>
<evidence type="ECO:0000256" key="1">
    <source>
        <dbReference type="ARBA" id="ARBA00006586"/>
    </source>
</evidence>
<sequence length="850" mass="95176">MTLPGIITRLVAVAALTAAMAGCDSLFNHLAENNLDPNSTELTLTGISAPLQIRRDDYGVPYIEADNISDLAFGMGYAMAQDRLAEMTGMNLLARGRLSEMAGAVAVDMDKYMRTLGVTAIIEQRYAALDDQLKQHLQHFSAGVNAYIEQHRDNLPLEMVISDYQPQAWQPSNTIGIFVLLNLGVGFNLHEELGFLQFAQKFGWQKAAYLAPVYPDEAIDFSEAEKLAALQLDEQALESLAQQITRLGQVEQQLKAINGQGIAASNNWAVHKSRTENQASLVANDTHLLLTHPSTWTLMAVNSPEYSGVGITLAGVPALVAGYNGDIAWGETMVMADTQDVFLEQLRDNNGVTEYLYQDQWYPVSERREVIKVKDDEDVELLVQSTRHGPLLNSALQGVSKHEMIPPGMSYDYGLALSWTAQYPDKTIESFFRLGQARNMAQVEQALNGVGFIHLNVVYGDKDNIGWQITGNYPLRKKGRGHFPSPGWSGEYDWNGSWGGEQTPRQVNPSQGWLGTGNHRTVAAGFSPTLTSSWYYPERAERIAQLLNTSKKQNFLSMQAMQADRRDIFIAKVQQRWGDEKRWADIETAMQQLDDDEQQQARFILQRMMEFNGEMRETSANAAIWGALEYSLTRAIFLDELGPDDGELWRVFMSLNGRAYSAYQDHVSGRNNAPFWDDVNTPEHQESEAEIIVRAAAEAYQHLQQRLGDDADAWQWGQLLTYHWQTNTTKMGKHMSGVKAYAVEKLAHYTDRGPYPAGGNRNTLNVAGHDLGSDYNVWNIPAMRMIVDFSQDEPLHLVVAGGQSGNPASPHYDDGIDLWLSRKNRNLPINSAEKVQRHYHQVTDIRPSSR</sequence>
<organism evidence="6 7">
    <name type="scientific">Bacterioplanoides pacificum</name>
    <dbReference type="NCBI Taxonomy" id="1171596"/>
    <lineage>
        <taxon>Bacteria</taxon>
        <taxon>Pseudomonadati</taxon>
        <taxon>Pseudomonadota</taxon>
        <taxon>Gammaproteobacteria</taxon>
        <taxon>Oceanospirillales</taxon>
        <taxon>Oceanospirillaceae</taxon>
        <taxon>Bacterioplanoides</taxon>
    </lineage>
</organism>
<dbReference type="Gene3D" id="2.30.120.10">
    <property type="match status" value="1"/>
</dbReference>
<evidence type="ECO:0000256" key="2">
    <source>
        <dbReference type="ARBA" id="ARBA00022801"/>
    </source>
</evidence>
<dbReference type="InterPro" id="IPR043146">
    <property type="entry name" value="Penicillin_amidase_N_B-knob"/>
</dbReference>
<dbReference type="PIRSF" id="PIRSF001227">
    <property type="entry name" value="Pen_acylase"/>
    <property type="match status" value="1"/>
</dbReference>
<dbReference type="CDD" id="cd03747">
    <property type="entry name" value="Ntn_PGA_like"/>
    <property type="match status" value="1"/>
</dbReference>
<protein>
    <submittedName>
        <fullName evidence="6">Penicillin acylase family protein</fullName>
    </submittedName>
</protein>
<dbReference type="PANTHER" id="PTHR34218:SF4">
    <property type="entry name" value="ACYL-HOMOSERINE LACTONE ACYLASE QUIP"/>
    <property type="match status" value="1"/>
</dbReference>
<evidence type="ECO:0000313" key="7">
    <source>
        <dbReference type="Proteomes" id="UP001595722"/>
    </source>
</evidence>
<dbReference type="SUPFAM" id="SSF56235">
    <property type="entry name" value="N-terminal nucleophile aminohydrolases (Ntn hydrolases)"/>
    <property type="match status" value="1"/>
</dbReference>
<dbReference type="Proteomes" id="UP001595722">
    <property type="component" value="Unassembled WGS sequence"/>
</dbReference>
<dbReference type="Gene3D" id="3.60.20.10">
    <property type="entry name" value="Glutamine Phosphoribosylpyrophosphate, subunit 1, domain 1"/>
    <property type="match status" value="1"/>
</dbReference>
<evidence type="ECO:0000313" key="6">
    <source>
        <dbReference type="EMBL" id="MFC3679512.1"/>
    </source>
</evidence>
<reference evidence="7" key="1">
    <citation type="journal article" date="2019" name="Int. J. Syst. Evol. Microbiol.">
        <title>The Global Catalogue of Microorganisms (GCM) 10K type strain sequencing project: providing services to taxonomists for standard genome sequencing and annotation.</title>
        <authorList>
            <consortium name="The Broad Institute Genomics Platform"/>
            <consortium name="The Broad Institute Genome Sequencing Center for Infectious Disease"/>
            <person name="Wu L."/>
            <person name="Ma J."/>
        </authorList>
    </citation>
    <scope>NUCLEOTIDE SEQUENCE [LARGE SCALE GENOMIC DNA]</scope>
    <source>
        <strain evidence="7">KCTC 42424</strain>
    </source>
</reference>
<dbReference type="InterPro" id="IPR002692">
    <property type="entry name" value="S45"/>
</dbReference>
<evidence type="ECO:0000256" key="4">
    <source>
        <dbReference type="ARBA" id="ARBA00038735"/>
    </source>
</evidence>
<dbReference type="Pfam" id="PF01804">
    <property type="entry name" value="Penicil_amidase"/>
    <property type="match status" value="1"/>
</dbReference>
<keyword evidence="3" id="KW-0865">Zymogen</keyword>
<dbReference type="RefSeq" id="WP_376865221.1">
    <property type="nucleotide sequence ID" value="NZ_JBHRYB010000005.1"/>
</dbReference>
<gene>
    <name evidence="6" type="ORF">ACFOMG_05225</name>
</gene>
<keyword evidence="5" id="KW-0732">Signal</keyword>
<keyword evidence="7" id="KW-1185">Reference proteome</keyword>
<dbReference type="Gene3D" id="1.10.439.10">
    <property type="entry name" value="Penicillin Amidohydrolase, domain 1"/>
    <property type="match status" value="1"/>
</dbReference>
<dbReference type="InterPro" id="IPR023343">
    <property type="entry name" value="Penicillin_amidase_dom1"/>
</dbReference>
<dbReference type="InterPro" id="IPR014395">
    <property type="entry name" value="Pen/GL7ACA/AHL_acylase"/>
</dbReference>
<keyword evidence="2" id="KW-0378">Hydrolase</keyword>
<comment type="similarity">
    <text evidence="1">Belongs to the peptidase S45 family.</text>
</comment>